<keyword evidence="3" id="KW-1185">Reference proteome</keyword>
<dbReference type="EMBL" id="UYSU01032312">
    <property type="protein sequence ID" value="VDL89070.1"/>
    <property type="molecule type" value="Genomic_DNA"/>
</dbReference>
<evidence type="ECO:0000313" key="2">
    <source>
        <dbReference type="EMBL" id="VDL89070.1"/>
    </source>
</evidence>
<dbReference type="Gene3D" id="3.60.10.10">
    <property type="entry name" value="Endonuclease/exonuclease/phosphatase"/>
    <property type="match status" value="1"/>
</dbReference>
<gene>
    <name evidence="2" type="ORF">SSLN_LOCUS2685</name>
</gene>
<reference evidence="4" key="1">
    <citation type="submission" date="2016-06" db="UniProtKB">
        <authorList>
            <consortium name="WormBaseParasite"/>
        </authorList>
    </citation>
    <scope>IDENTIFICATION</scope>
</reference>
<name>A0A183SEN7_SCHSO</name>
<organism evidence="4">
    <name type="scientific">Schistocephalus solidus</name>
    <name type="common">Tapeworm</name>
    <dbReference type="NCBI Taxonomy" id="70667"/>
    <lineage>
        <taxon>Eukaryota</taxon>
        <taxon>Metazoa</taxon>
        <taxon>Spiralia</taxon>
        <taxon>Lophotrochozoa</taxon>
        <taxon>Platyhelminthes</taxon>
        <taxon>Cestoda</taxon>
        <taxon>Eucestoda</taxon>
        <taxon>Diphyllobothriidea</taxon>
        <taxon>Diphyllobothriidae</taxon>
        <taxon>Schistocephalus</taxon>
    </lineage>
</organism>
<sequence>MYQQSYLGTTRLASWRRKKQEKVPLTNAGYHVFYRRPWLADREIRGRKSNNTHHPHPPCPTLQAARGQLEEVGTGYTFFWRGRPTAEQRDAGVAFAIRNNIVGRLLCLPQGINDHLMSLRLPLRGYQFANIISAYAPPMTSSDVTKDKFYEDLHALLANVSASRHTTLPGLVSCNDNGLLLLRTYAEHRILMANTFFRLSTREKATWMHPQSRRWNLLDYVLIRRRDRQDVLVTKAIRDADGWTDHRLVISQMRLRIQPRRRPQGKRSPVHPLEILGRAHRQHRDWFGDNHADINNFFGENKRIHKAYMELRTDATKAAFLRCRCLVQQWQREMQDAWMIRKAEEIQGPVPSQSQKDRRLERAQVAGAAGAALGVPPQLARIPQIPEQVSCLMWEWAHWLTGRRTRLRAPQHDLAPIMHTPGFTKSGDMEEPSPSDSQSTGQPLDTHSTYTGPTA</sequence>
<evidence type="ECO:0000256" key="1">
    <source>
        <dbReference type="SAM" id="MobiDB-lite"/>
    </source>
</evidence>
<feature type="region of interest" description="Disordered" evidence="1">
    <location>
        <begin position="411"/>
        <end position="455"/>
    </location>
</feature>
<dbReference type="WBParaSite" id="SSLN_0000277201-mRNA-1">
    <property type="protein sequence ID" value="SSLN_0000277201-mRNA-1"/>
    <property type="gene ID" value="SSLN_0000277201"/>
</dbReference>
<dbReference type="Proteomes" id="UP000275846">
    <property type="component" value="Unassembled WGS sequence"/>
</dbReference>
<feature type="compositionally biased region" description="Polar residues" evidence="1">
    <location>
        <begin position="434"/>
        <end position="455"/>
    </location>
</feature>
<dbReference type="OrthoDB" id="10030815at2759"/>
<accession>A0A183SEN7</accession>
<proteinExistence type="predicted"/>
<protein>
    <submittedName>
        <fullName evidence="4">Endo/exonuclease/phosphatase domain-containing protein</fullName>
    </submittedName>
</protein>
<evidence type="ECO:0000313" key="3">
    <source>
        <dbReference type="Proteomes" id="UP000275846"/>
    </source>
</evidence>
<dbReference type="InterPro" id="IPR036691">
    <property type="entry name" value="Endo/exonu/phosph_ase_sf"/>
</dbReference>
<dbReference type="SUPFAM" id="SSF56219">
    <property type="entry name" value="DNase I-like"/>
    <property type="match status" value="1"/>
</dbReference>
<dbReference type="AlphaFoldDB" id="A0A183SEN7"/>
<reference evidence="2 3" key="2">
    <citation type="submission" date="2018-11" db="EMBL/GenBank/DDBJ databases">
        <authorList>
            <consortium name="Pathogen Informatics"/>
        </authorList>
    </citation>
    <scope>NUCLEOTIDE SEQUENCE [LARGE SCALE GENOMIC DNA]</scope>
    <source>
        <strain evidence="2 3">NST_G2</strain>
    </source>
</reference>
<evidence type="ECO:0000313" key="4">
    <source>
        <dbReference type="WBParaSite" id="SSLN_0000277201-mRNA-1"/>
    </source>
</evidence>